<evidence type="ECO:0000259" key="2">
    <source>
        <dbReference type="Pfam" id="PF00892"/>
    </source>
</evidence>
<dbReference type="OrthoDB" id="9807937at2"/>
<evidence type="ECO:0000256" key="1">
    <source>
        <dbReference type="SAM" id="Phobius"/>
    </source>
</evidence>
<feature type="domain" description="EamA" evidence="2">
    <location>
        <begin position="8"/>
        <end position="142"/>
    </location>
</feature>
<keyword evidence="1" id="KW-0812">Transmembrane</keyword>
<name>A0A547Q709_9RHOB</name>
<dbReference type="SUPFAM" id="SSF103481">
    <property type="entry name" value="Multidrug resistance efflux transporter EmrE"/>
    <property type="match status" value="2"/>
</dbReference>
<feature type="transmembrane region" description="Helical" evidence="1">
    <location>
        <begin position="242"/>
        <end position="259"/>
    </location>
</feature>
<feature type="transmembrane region" description="Helical" evidence="1">
    <location>
        <begin position="181"/>
        <end position="204"/>
    </location>
</feature>
<dbReference type="Pfam" id="PF00892">
    <property type="entry name" value="EamA"/>
    <property type="match status" value="2"/>
</dbReference>
<dbReference type="GO" id="GO:0016020">
    <property type="term" value="C:membrane"/>
    <property type="evidence" value="ECO:0007669"/>
    <property type="project" value="InterPro"/>
</dbReference>
<protein>
    <submittedName>
        <fullName evidence="3">DMT family transporter</fullName>
    </submittedName>
</protein>
<dbReference type="PANTHER" id="PTHR22911">
    <property type="entry name" value="ACYL-MALONYL CONDENSING ENZYME-RELATED"/>
    <property type="match status" value="1"/>
</dbReference>
<gene>
    <name evidence="3" type="ORF">FEV53_05425</name>
</gene>
<comment type="caution">
    <text evidence="3">The sequence shown here is derived from an EMBL/GenBank/DDBJ whole genome shotgun (WGS) entry which is preliminary data.</text>
</comment>
<dbReference type="PANTHER" id="PTHR22911:SF103">
    <property type="entry name" value="BLR2811 PROTEIN"/>
    <property type="match status" value="1"/>
</dbReference>
<feature type="transmembrane region" description="Helical" evidence="1">
    <location>
        <begin position="210"/>
        <end position="230"/>
    </location>
</feature>
<organism evidence="3 4">
    <name type="scientific">Palleronia caenipelagi</name>
    <dbReference type="NCBI Taxonomy" id="2489174"/>
    <lineage>
        <taxon>Bacteria</taxon>
        <taxon>Pseudomonadati</taxon>
        <taxon>Pseudomonadota</taxon>
        <taxon>Alphaproteobacteria</taxon>
        <taxon>Rhodobacterales</taxon>
        <taxon>Roseobacteraceae</taxon>
        <taxon>Palleronia</taxon>
    </lineage>
</organism>
<keyword evidence="4" id="KW-1185">Reference proteome</keyword>
<sequence length="298" mass="32145">MREQNLRAGILLMIAVSFIFAVQDALSRHLASEYNTIMVVMIRYWFFAAFVTAIAARAGGGLRSVVRTARPGLQILRAVLLVSEVCVMVLAFVLLGLVQAHAVFAAFPLIVTVLSGPILGEKAGWRRWAAVMVGFAGILVILRPGTGVFTPAALIPLLSATLFALYSLLTRYAARYDPPETSFFWTGVVGAVLLTPAGLFLWQPMAREDWGWMLGLCVASSLSHYLLIRAYDVAEASAIQPFAYFQLVFSVAIGVLLLGEPLHPLTALGTAIVVSAGLFTFLRARQKAVALEGSDDTG</sequence>
<proteinExistence type="predicted"/>
<keyword evidence="1" id="KW-0472">Membrane</keyword>
<dbReference type="Gene3D" id="1.10.3730.20">
    <property type="match status" value="1"/>
</dbReference>
<keyword evidence="1" id="KW-1133">Transmembrane helix</keyword>
<dbReference type="RefSeq" id="WP_142833804.1">
    <property type="nucleotide sequence ID" value="NZ_VFSV01000007.1"/>
</dbReference>
<feature type="transmembrane region" description="Helical" evidence="1">
    <location>
        <begin position="148"/>
        <end position="169"/>
    </location>
</feature>
<dbReference type="InterPro" id="IPR037185">
    <property type="entry name" value="EmrE-like"/>
</dbReference>
<dbReference type="Proteomes" id="UP000318590">
    <property type="component" value="Unassembled WGS sequence"/>
</dbReference>
<evidence type="ECO:0000313" key="3">
    <source>
        <dbReference type="EMBL" id="TRD22165.1"/>
    </source>
</evidence>
<feature type="domain" description="EamA" evidence="2">
    <location>
        <begin position="153"/>
        <end position="280"/>
    </location>
</feature>
<dbReference type="InterPro" id="IPR000620">
    <property type="entry name" value="EamA_dom"/>
</dbReference>
<accession>A0A547Q709</accession>
<feature type="transmembrane region" description="Helical" evidence="1">
    <location>
        <begin position="101"/>
        <end position="118"/>
    </location>
</feature>
<evidence type="ECO:0000313" key="4">
    <source>
        <dbReference type="Proteomes" id="UP000318590"/>
    </source>
</evidence>
<feature type="transmembrane region" description="Helical" evidence="1">
    <location>
        <begin position="75"/>
        <end position="95"/>
    </location>
</feature>
<feature type="transmembrane region" description="Helical" evidence="1">
    <location>
        <begin position="125"/>
        <end position="142"/>
    </location>
</feature>
<feature type="transmembrane region" description="Helical" evidence="1">
    <location>
        <begin position="265"/>
        <end position="282"/>
    </location>
</feature>
<dbReference type="AlphaFoldDB" id="A0A547Q709"/>
<reference evidence="3 4" key="1">
    <citation type="submission" date="2019-06" db="EMBL/GenBank/DDBJ databases">
        <title>Paenimaribius caenipelagi gen. nov., sp. nov., isolated from a tidal flat.</title>
        <authorList>
            <person name="Yoon J.-H."/>
        </authorList>
    </citation>
    <scope>NUCLEOTIDE SEQUENCE [LARGE SCALE GENOMIC DNA]</scope>
    <source>
        <strain evidence="3 4">JBTF-M29</strain>
    </source>
</reference>
<feature type="transmembrane region" description="Helical" evidence="1">
    <location>
        <begin position="37"/>
        <end position="55"/>
    </location>
</feature>
<dbReference type="EMBL" id="VFSV01000007">
    <property type="protein sequence ID" value="TRD22165.1"/>
    <property type="molecule type" value="Genomic_DNA"/>
</dbReference>